<dbReference type="AlphaFoldDB" id="A0A922FZH6"/>
<reference evidence="1" key="1">
    <citation type="submission" date="2021-01" db="EMBL/GenBank/DDBJ databases">
        <authorList>
            <person name="Lovell J.T."/>
            <person name="Bentley N."/>
            <person name="Bhattarai G."/>
            <person name="Jenkins J.W."/>
            <person name="Sreedasyam A."/>
            <person name="Alarcon Y."/>
            <person name="Bock C."/>
            <person name="Boston L."/>
            <person name="Carlson J."/>
            <person name="Cervantes K."/>
            <person name="Clermont K."/>
            <person name="Krom N."/>
            <person name="Kubenka K."/>
            <person name="Mamidi S."/>
            <person name="Mattison C."/>
            <person name="Monteros M."/>
            <person name="Pisani C."/>
            <person name="Plott C."/>
            <person name="Rajasekar S."/>
            <person name="Rhein H.S."/>
            <person name="Rohla C."/>
            <person name="Song M."/>
            <person name="Hilaire R.S."/>
            <person name="Shu S."/>
            <person name="Wells L."/>
            <person name="Wang X."/>
            <person name="Webber J."/>
            <person name="Heerema R.J."/>
            <person name="Klein P."/>
            <person name="Conner P."/>
            <person name="Grauke L."/>
            <person name="Grimwood J."/>
            <person name="Schmutz J."/>
            <person name="Randall J.J."/>
        </authorList>
    </citation>
    <scope>NUCLEOTIDE SEQUENCE</scope>
    <source>
        <tissue evidence="1">Leaf</tissue>
    </source>
</reference>
<sequence>MFPPSHKVLNFLPPEEQFPSSSTRKNTNVVAVSSFAGFVRPLSHAFCFFLHHRR</sequence>
<comment type="caution">
    <text evidence="1">The sequence shown here is derived from an EMBL/GenBank/DDBJ whole genome shotgun (WGS) entry which is preliminary data.</text>
</comment>
<organism evidence="1 2">
    <name type="scientific">Carya illinoinensis</name>
    <name type="common">Pecan</name>
    <dbReference type="NCBI Taxonomy" id="32201"/>
    <lineage>
        <taxon>Eukaryota</taxon>
        <taxon>Viridiplantae</taxon>
        <taxon>Streptophyta</taxon>
        <taxon>Embryophyta</taxon>
        <taxon>Tracheophyta</taxon>
        <taxon>Spermatophyta</taxon>
        <taxon>Magnoliopsida</taxon>
        <taxon>eudicotyledons</taxon>
        <taxon>Gunneridae</taxon>
        <taxon>Pentapetalae</taxon>
        <taxon>rosids</taxon>
        <taxon>fabids</taxon>
        <taxon>Fagales</taxon>
        <taxon>Juglandaceae</taxon>
        <taxon>Carya</taxon>
    </lineage>
</organism>
<dbReference type="Proteomes" id="UP000811246">
    <property type="component" value="Chromosome 1"/>
</dbReference>
<gene>
    <name evidence="1" type="ORF">I3842_01G036100</name>
</gene>
<protein>
    <submittedName>
        <fullName evidence="1">Uncharacterized protein</fullName>
    </submittedName>
</protein>
<proteinExistence type="predicted"/>
<dbReference type="EMBL" id="CM031825">
    <property type="protein sequence ID" value="KAG6729588.1"/>
    <property type="molecule type" value="Genomic_DNA"/>
</dbReference>
<accession>A0A922FZH6</accession>
<evidence type="ECO:0000313" key="1">
    <source>
        <dbReference type="EMBL" id="KAG6729588.1"/>
    </source>
</evidence>
<evidence type="ECO:0000313" key="2">
    <source>
        <dbReference type="Proteomes" id="UP000811246"/>
    </source>
</evidence>
<name>A0A922FZH6_CARIL</name>